<keyword evidence="1" id="KW-0472">Membrane</keyword>
<evidence type="ECO:0000256" key="1">
    <source>
        <dbReference type="SAM" id="Phobius"/>
    </source>
</evidence>
<sequence>MITALKELAILIAGVIYLIGSGTILVRVNQRQRRALLHCLLVAKVRGISKPFNN</sequence>
<organism evidence="2">
    <name type="scientific">Utricularia reniformis</name>
    <dbReference type="NCBI Taxonomy" id="192314"/>
    <lineage>
        <taxon>Eukaryota</taxon>
        <taxon>Viridiplantae</taxon>
        <taxon>Streptophyta</taxon>
        <taxon>Embryophyta</taxon>
        <taxon>Tracheophyta</taxon>
        <taxon>Spermatophyta</taxon>
        <taxon>Magnoliopsida</taxon>
        <taxon>eudicotyledons</taxon>
        <taxon>Gunneridae</taxon>
        <taxon>Pentapetalae</taxon>
        <taxon>asterids</taxon>
        <taxon>lamiids</taxon>
        <taxon>Lamiales</taxon>
        <taxon>Lentibulariaceae</taxon>
        <taxon>Utricularia</taxon>
    </lineage>
</organism>
<dbReference type="EMBL" id="KY774314">
    <property type="protein sequence ID" value="ART32061.1"/>
    <property type="molecule type" value="Genomic_DNA"/>
</dbReference>
<dbReference type="AlphaFoldDB" id="A0A1Y0B100"/>
<proteinExistence type="predicted"/>
<dbReference type="EMBL" id="KY774314">
    <property type="protein sequence ID" value="ART31051.1"/>
    <property type="molecule type" value="Genomic_DNA"/>
</dbReference>
<name>A0A1Y0B100_9LAMI</name>
<evidence type="ECO:0000313" key="3">
    <source>
        <dbReference type="EMBL" id="ART32061.1"/>
    </source>
</evidence>
<evidence type="ECO:0000313" key="2">
    <source>
        <dbReference type="EMBL" id="ART31051.1"/>
    </source>
</evidence>
<reference evidence="2" key="1">
    <citation type="submission" date="2017-03" db="EMBL/GenBank/DDBJ databases">
        <title>The mitochondrial genome of the carnivorous plant Utricularia reniformis (Lentibulariaceae): structure, comparative analysis and evolutionary landmarks.</title>
        <authorList>
            <person name="Silva S.R."/>
            <person name="Alvarenga D.O."/>
            <person name="Michael T.P."/>
            <person name="Miranda V.F.O."/>
            <person name="Varani A.M."/>
        </authorList>
    </citation>
    <scope>NUCLEOTIDE SEQUENCE</scope>
</reference>
<protein>
    <submittedName>
        <fullName evidence="2">Uncharacterized protein</fullName>
    </submittedName>
</protein>
<keyword evidence="1" id="KW-0812">Transmembrane</keyword>
<keyword evidence="2" id="KW-0496">Mitochondrion</keyword>
<keyword evidence="1" id="KW-1133">Transmembrane helix</keyword>
<accession>A0A1Y0B100</accession>
<feature type="transmembrane region" description="Helical" evidence="1">
    <location>
        <begin position="6"/>
        <end position="26"/>
    </location>
</feature>
<gene>
    <name evidence="2" type="ORF">AEK19_MT0817</name>
    <name evidence="3" type="ORF">AEK19_MT1893</name>
</gene>
<geneLocation type="mitochondrion" evidence="2"/>